<evidence type="ECO:0000256" key="4">
    <source>
        <dbReference type="ARBA" id="ARBA00012622"/>
    </source>
</evidence>
<dbReference type="Pfam" id="PF02677">
    <property type="entry name" value="QueH"/>
    <property type="match status" value="1"/>
</dbReference>
<dbReference type="STRING" id="1121883.SAMN02745226_01866"/>
<dbReference type="RefSeq" id="WP_072760829.1">
    <property type="nucleotide sequence ID" value="NZ_FRDJ01000014.1"/>
</dbReference>
<evidence type="ECO:0000256" key="12">
    <source>
        <dbReference type="ARBA" id="ARBA00023014"/>
    </source>
</evidence>
<keyword evidence="6 17" id="KW-0004">4Fe-4S</keyword>
<keyword evidence="9 17" id="KW-0671">Queuosine biosynthesis</keyword>
<evidence type="ECO:0000256" key="16">
    <source>
        <dbReference type="ARBA" id="ARBA00047415"/>
    </source>
</evidence>
<evidence type="ECO:0000256" key="13">
    <source>
        <dbReference type="ARBA" id="ARBA00023157"/>
    </source>
</evidence>
<keyword evidence="12 17" id="KW-0411">Iron-sulfur</keyword>
<dbReference type="OrthoDB" id="9801033at2"/>
<protein>
    <recommendedName>
        <fullName evidence="5 17">Epoxyqueuosine reductase QueH</fullName>
        <ecNumber evidence="4 17">1.17.99.6</ecNumber>
    </recommendedName>
    <alternativeName>
        <fullName evidence="15 17">Queuosine biosynthesis protein QueH</fullName>
    </alternativeName>
</protein>
<evidence type="ECO:0000256" key="8">
    <source>
        <dbReference type="ARBA" id="ARBA00022723"/>
    </source>
</evidence>
<evidence type="ECO:0000256" key="5">
    <source>
        <dbReference type="ARBA" id="ARBA00016895"/>
    </source>
</evidence>
<feature type="binding site" evidence="17">
    <location>
        <position position="21"/>
    </location>
    <ligand>
        <name>[4Fe-4S] cluster</name>
        <dbReference type="ChEBI" id="CHEBI:49883"/>
    </ligand>
</feature>
<keyword evidence="7 17" id="KW-0819">tRNA processing</keyword>
<keyword evidence="13 17" id="KW-1015">Disulfide bond</keyword>
<comment type="pathway">
    <text evidence="2 17">tRNA modification; tRNA-queuosine biosynthesis.</text>
</comment>
<keyword evidence="10 17" id="KW-0560">Oxidoreductase</keyword>
<dbReference type="AlphaFoldDB" id="A0A1M7TDE0"/>
<evidence type="ECO:0000256" key="2">
    <source>
        <dbReference type="ARBA" id="ARBA00004691"/>
    </source>
</evidence>
<dbReference type="GO" id="GO:0052693">
    <property type="term" value="F:epoxyqueuosine reductase activity"/>
    <property type="evidence" value="ECO:0007669"/>
    <property type="project" value="UniProtKB-UniRule"/>
</dbReference>
<evidence type="ECO:0000256" key="9">
    <source>
        <dbReference type="ARBA" id="ARBA00022785"/>
    </source>
</evidence>
<reference evidence="19" key="1">
    <citation type="submission" date="2016-12" db="EMBL/GenBank/DDBJ databases">
        <authorList>
            <person name="Varghese N."/>
            <person name="Submissions S."/>
        </authorList>
    </citation>
    <scope>NUCLEOTIDE SEQUENCE [LARGE SCALE GENOMIC DNA]</scope>
    <source>
        <strain evidence="19">DSM 13020</strain>
    </source>
</reference>
<dbReference type="HAMAP" id="MF_02089">
    <property type="entry name" value="QueH"/>
    <property type="match status" value="1"/>
</dbReference>
<evidence type="ECO:0000313" key="18">
    <source>
        <dbReference type="EMBL" id="SHN68687.1"/>
    </source>
</evidence>
<dbReference type="GO" id="GO:0046872">
    <property type="term" value="F:metal ion binding"/>
    <property type="evidence" value="ECO:0007669"/>
    <property type="project" value="UniProtKB-KW"/>
</dbReference>
<dbReference type="PANTHER" id="PTHR36701:SF1">
    <property type="entry name" value="EPOXYQUEUOSINE REDUCTASE QUEH"/>
    <property type="match status" value="1"/>
</dbReference>
<comment type="similarity">
    <text evidence="3 17">Belongs to the QueH family.</text>
</comment>
<dbReference type="GO" id="GO:0051539">
    <property type="term" value="F:4 iron, 4 sulfur cluster binding"/>
    <property type="evidence" value="ECO:0007669"/>
    <property type="project" value="UniProtKB-UniRule"/>
</dbReference>
<evidence type="ECO:0000256" key="3">
    <source>
        <dbReference type="ARBA" id="ARBA00008207"/>
    </source>
</evidence>
<dbReference type="GO" id="GO:0008616">
    <property type="term" value="P:tRNA queuosine(34) biosynthetic process"/>
    <property type="evidence" value="ECO:0007669"/>
    <property type="project" value="UniProtKB-UniRule"/>
</dbReference>
<keyword evidence="14 17" id="KW-0676">Redox-active center</keyword>
<evidence type="ECO:0000256" key="15">
    <source>
        <dbReference type="ARBA" id="ARBA00031446"/>
    </source>
</evidence>
<feature type="binding site" evidence="17">
    <location>
        <position position="96"/>
    </location>
    <ligand>
        <name>[4Fe-4S] cluster</name>
        <dbReference type="ChEBI" id="CHEBI:49883"/>
    </ligand>
</feature>
<feature type="binding site" evidence="17">
    <location>
        <position position="99"/>
    </location>
    <ligand>
        <name>[4Fe-4S] cluster</name>
        <dbReference type="ChEBI" id="CHEBI:49883"/>
    </ligand>
</feature>
<dbReference type="EC" id="1.17.99.6" evidence="4 17"/>
<organism evidence="18 19">
    <name type="scientific">Fervidobacterium gondwanense DSM 13020</name>
    <dbReference type="NCBI Taxonomy" id="1121883"/>
    <lineage>
        <taxon>Bacteria</taxon>
        <taxon>Thermotogati</taxon>
        <taxon>Thermotogota</taxon>
        <taxon>Thermotogae</taxon>
        <taxon>Thermotogales</taxon>
        <taxon>Fervidobacteriaceae</taxon>
        <taxon>Fervidobacterium</taxon>
    </lineage>
</organism>
<feature type="binding site" evidence="17">
    <location>
        <position position="22"/>
    </location>
    <ligand>
        <name>[4Fe-4S] cluster</name>
        <dbReference type="ChEBI" id="CHEBI:49883"/>
    </ligand>
</feature>
<evidence type="ECO:0000256" key="6">
    <source>
        <dbReference type="ARBA" id="ARBA00022485"/>
    </source>
</evidence>
<dbReference type="PANTHER" id="PTHR36701">
    <property type="entry name" value="EPOXYQUEUOSINE REDUCTASE QUEH"/>
    <property type="match status" value="1"/>
</dbReference>
<keyword evidence="11 17" id="KW-0408">Iron</keyword>
<evidence type="ECO:0000256" key="11">
    <source>
        <dbReference type="ARBA" id="ARBA00023004"/>
    </source>
</evidence>
<gene>
    <name evidence="17" type="primary">queH</name>
    <name evidence="18" type="ORF">SAMN02745226_01866</name>
</gene>
<evidence type="ECO:0000256" key="10">
    <source>
        <dbReference type="ARBA" id="ARBA00023002"/>
    </source>
</evidence>
<name>A0A1M7TDE0_FERGO</name>
<keyword evidence="19" id="KW-1185">Reference proteome</keyword>
<keyword evidence="8 17" id="KW-0479">Metal-binding</keyword>
<feature type="disulfide bond" description="Redox-active" evidence="17">
    <location>
        <begin position="178"/>
        <end position="180"/>
    </location>
</feature>
<comment type="catalytic activity">
    <reaction evidence="16 17">
        <text>epoxyqueuosine(34) in tRNA + AH2 = queuosine(34) in tRNA + A + H2O</text>
        <dbReference type="Rhea" id="RHEA:32159"/>
        <dbReference type="Rhea" id="RHEA-COMP:18571"/>
        <dbReference type="Rhea" id="RHEA-COMP:18582"/>
        <dbReference type="ChEBI" id="CHEBI:13193"/>
        <dbReference type="ChEBI" id="CHEBI:15377"/>
        <dbReference type="ChEBI" id="CHEBI:17499"/>
        <dbReference type="ChEBI" id="CHEBI:194431"/>
        <dbReference type="ChEBI" id="CHEBI:194443"/>
        <dbReference type="EC" id="1.17.99.6"/>
    </reaction>
</comment>
<sequence>MEKNRYILKNDTPSCHLLHVCCAPDLVISYLAGARGDVFFYNPNIHPRSEYEKRYKEVLRVAEFFEMNVVEVPYDPETFFEKTKGLESEPEGRKRCEICIRMRLEKTLEFAKENGYRSFSTTLTASPKKSVEMINNAGINVSRYNLVQYIPNVYRRSPLYNLSQKLIKQLGIYRQNYCGCVFSVRNEDKEKGEEIR</sequence>
<evidence type="ECO:0000256" key="17">
    <source>
        <dbReference type="HAMAP-Rule" id="MF_02089"/>
    </source>
</evidence>
<dbReference type="SUPFAM" id="SSF52402">
    <property type="entry name" value="Adenine nucleotide alpha hydrolases-like"/>
    <property type="match status" value="1"/>
</dbReference>
<dbReference type="UniPathway" id="UPA00392"/>
<evidence type="ECO:0000256" key="1">
    <source>
        <dbReference type="ARBA" id="ARBA00002268"/>
    </source>
</evidence>
<evidence type="ECO:0000313" key="19">
    <source>
        <dbReference type="Proteomes" id="UP000184207"/>
    </source>
</evidence>
<proteinExistence type="inferred from homology"/>
<evidence type="ECO:0000256" key="14">
    <source>
        <dbReference type="ARBA" id="ARBA00023284"/>
    </source>
</evidence>
<dbReference type="EMBL" id="FRDJ01000014">
    <property type="protein sequence ID" value="SHN68687.1"/>
    <property type="molecule type" value="Genomic_DNA"/>
</dbReference>
<dbReference type="Proteomes" id="UP000184207">
    <property type="component" value="Unassembled WGS sequence"/>
</dbReference>
<dbReference type="InterPro" id="IPR003828">
    <property type="entry name" value="QueH"/>
</dbReference>
<comment type="function">
    <text evidence="1 17">Catalyzes the conversion of epoxyqueuosine (oQ) to queuosine (Q), which is a hypermodified base found in the wobble positions of tRNA(Asp), tRNA(Asn), tRNA(His) and tRNA(Tyr).</text>
</comment>
<accession>A0A1M7TDE0</accession>
<evidence type="ECO:0000256" key="7">
    <source>
        <dbReference type="ARBA" id="ARBA00022694"/>
    </source>
</evidence>